<evidence type="ECO:0000313" key="1">
    <source>
        <dbReference type="EMBL" id="SPS02205.1"/>
    </source>
</evidence>
<dbReference type="AlphaFoldDB" id="A0A375JAI8"/>
<name>A0A375JAI8_9BURK</name>
<dbReference type="EMBL" id="OVTA01000060">
    <property type="protein sequence ID" value="SPS02205.1"/>
    <property type="molecule type" value="Genomic_DNA"/>
</dbReference>
<gene>
    <name evidence="1" type="ORF">CBM2634_P180009</name>
</gene>
<reference evidence="1 2" key="1">
    <citation type="submission" date="2018-01" db="EMBL/GenBank/DDBJ databases">
        <authorList>
            <person name="Gaut B.S."/>
            <person name="Morton B.R."/>
            <person name="Clegg M.T."/>
            <person name="Duvall M.R."/>
        </authorList>
    </citation>
    <scope>NUCLEOTIDE SEQUENCE [LARGE SCALE GENOMIC DNA]</scope>
    <source>
        <strain evidence="1">Cupriavidus taiwanensis cmp 52</strain>
    </source>
</reference>
<organism evidence="1 2">
    <name type="scientific">Cupriavidus taiwanensis</name>
    <dbReference type="NCBI Taxonomy" id="164546"/>
    <lineage>
        <taxon>Bacteria</taxon>
        <taxon>Pseudomonadati</taxon>
        <taxon>Pseudomonadota</taxon>
        <taxon>Betaproteobacteria</taxon>
        <taxon>Burkholderiales</taxon>
        <taxon>Burkholderiaceae</taxon>
        <taxon>Cupriavidus</taxon>
    </lineage>
</organism>
<protein>
    <submittedName>
        <fullName evidence="1">Uncharacterized protein</fullName>
    </submittedName>
</protein>
<dbReference type="RefSeq" id="WP_116386221.1">
    <property type="nucleotide sequence ID" value="NZ_LS483235.1"/>
</dbReference>
<dbReference type="Proteomes" id="UP000256805">
    <property type="component" value="Unassembled WGS sequence"/>
</dbReference>
<proteinExistence type="predicted"/>
<evidence type="ECO:0000313" key="2">
    <source>
        <dbReference type="Proteomes" id="UP000256805"/>
    </source>
</evidence>
<sequence>MGLLAELTEAIGYIQRDDDFKLIGRAAERWQRTIVGDWSIGRRRGEWQRQPPLDETLRERLRQLLDAPALSARRRSNSKYGRNHLMAISLFCKCANG</sequence>
<accession>A0A375JAI8</accession>